<dbReference type="EC" id="2.7.11.5" evidence="11"/>
<proteinExistence type="inferred from homology"/>
<evidence type="ECO:0000256" key="6">
    <source>
        <dbReference type="ARBA" id="ARBA00022741"/>
    </source>
</evidence>
<evidence type="ECO:0000256" key="7">
    <source>
        <dbReference type="ARBA" id="ARBA00022777"/>
    </source>
</evidence>
<dbReference type="NCBIfam" id="NF002804">
    <property type="entry name" value="PRK02946.1"/>
    <property type="match status" value="1"/>
</dbReference>
<dbReference type="PANTHER" id="PTHR39559:SF1">
    <property type="entry name" value="ISOCITRATE DEHYDROGENASE KINASE_PHOSPHATASE"/>
    <property type="match status" value="1"/>
</dbReference>
<evidence type="ECO:0000313" key="15">
    <source>
        <dbReference type="Proteomes" id="UP000754821"/>
    </source>
</evidence>
<dbReference type="InterPro" id="IPR046855">
    <property type="entry name" value="AceK_kinase"/>
</dbReference>
<dbReference type="InterPro" id="IPR010452">
    <property type="entry name" value="Isocitrate_DH_AceK"/>
</dbReference>
<comment type="catalytic activity">
    <reaction evidence="11">
        <text>L-seryl-[isocitrate dehydrogenase] + ATP = O-phospho-L-seryl-[isocitrate dehydrogenase] + ADP + H(+)</text>
        <dbReference type="Rhea" id="RHEA:43540"/>
        <dbReference type="Rhea" id="RHEA-COMP:10605"/>
        <dbReference type="Rhea" id="RHEA-COMP:10606"/>
        <dbReference type="ChEBI" id="CHEBI:15378"/>
        <dbReference type="ChEBI" id="CHEBI:29999"/>
        <dbReference type="ChEBI" id="CHEBI:30616"/>
        <dbReference type="ChEBI" id="CHEBI:83421"/>
        <dbReference type="ChEBI" id="CHEBI:456216"/>
        <dbReference type="EC" id="2.7.11.5"/>
    </reaction>
</comment>
<accession>A0ABR9FA59</accession>
<feature type="binding site" evidence="11">
    <location>
        <position position="346"/>
    </location>
    <ligand>
        <name>ATP</name>
        <dbReference type="ChEBI" id="CHEBI:30616"/>
    </ligand>
</feature>
<keyword evidence="15" id="KW-1185">Reference proteome</keyword>
<comment type="function">
    <text evidence="11">Bifunctional enzyme which can phosphorylate or dephosphorylate isocitrate dehydrogenase (IDH) on a specific serine residue. This is a regulatory mechanism which enables bacteria to bypass the Krebs cycle via the glyoxylate shunt in response to the source of carbon. When bacteria are grown on glucose, IDH is fully active and unphosphorylated, but when grown on acetate or ethanol, the activity of IDH declines drastically concomitant with its phosphorylation.</text>
</comment>
<dbReference type="PANTHER" id="PTHR39559">
    <property type="match status" value="1"/>
</dbReference>
<keyword evidence="1 11" id="KW-0329">Glyoxylate bypass</keyword>
<keyword evidence="3 11" id="KW-0723">Serine/threonine-protein kinase</keyword>
<keyword evidence="8 11" id="KW-0378">Hydrolase</keyword>
<comment type="subcellular location">
    <subcellularLocation>
        <location evidence="11">Cytoplasm</location>
    </subcellularLocation>
</comment>
<keyword evidence="10 11" id="KW-0904">Protein phosphatase</keyword>
<feature type="domain" description="Isocitrate dehydrogenase kinase/phosphatase (AceK) regulatory" evidence="13">
    <location>
        <begin position="10"/>
        <end position="316"/>
    </location>
</feature>
<comment type="caution">
    <text evidence="14">The sequence shown here is derived from an EMBL/GenBank/DDBJ whole genome shotgun (WGS) entry which is preliminary data.</text>
</comment>
<protein>
    <recommendedName>
        <fullName evidence="11">Isocitrate dehydrogenase kinase/phosphatase</fullName>
        <shortName evidence="11">IDH kinase/phosphatase</shortName>
        <shortName evidence="11">IDHK/P</shortName>
        <ecNumber evidence="11">2.7.11.5</ecNumber>
        <ecNumber evidence="11">3.1.3.-</ecNumber>
    </recommendedName>
</protein>
<dbReference type="PIRSF" id="PIRSF000719">
    <property type="entry name" value="AceK"/>
    <property type="match status" value="1"/>
</dbReference>
<evidence type="ECO:0000259" key="12">
    <source>
        <dbReference type="Pfam" id="PF06315"/>
    </source>
</evidence>
<dbReference type="EMBL" id="RRZC01000005">
    <property type="protein sequence ID" value="MBE0403224.1"/>
    <property type="molecule type" value="Genomic_DNA"/>
</dbReference>
<evidence type="ECO:0000256" key="5">
    <source>
        <dbReference type="ARBA" id="ARBA00022679"/>
    </source>
</evidence>
<dbReference type="GO" id="GO:0008772">
    <property type="term" value="F:[isocitrate dehydrogenase (NADP+)] kinase activity"/>
    <property type="evidence" value="ECO:0007669"/>
    <property type="project" value="UniProtKB-EC"/>
</dbReference>
<dbReference type="HAMAP" id="MF_00747">
    <property type="entry name" value="AceK"/>
    <property type="match status" value="1"/>
</dbReference>
<keyword evidence="2 11" id="KW-0963">Cytoplasm</keyword>
<dbReference type="Pfam" id="PF20423">
    <property type="entry name" value="AceK_regulatory"/>
    <property type="match status" value="1"/>
</dbReference>
<keyword evidence="4 11" id="KW-0816">Tricarboxylic acid cycle</keyword>
<gene>
    <name evidence="11 14" type="primary">aceK</name>
    <name evidence="14" type="ORF">EI163_06585</name>
</gene>
<name>A0ABR9FA59_9GAMM</name>
<dbReference type="InterPro" id="IPR046854">
    <property type="entry name" value="AceK_regulatory"/>
</dbReference>
<sequence>MNTTPAYRLAATILHGFEAYRTRFKAITLDAQRRFQEGAWRESQQASIARINLYQQKVDDAVERLKRTFSNGLLAHREVWREARSHYAKLISPRLDVELAETFFNSLFCAIFKHRHIRNEWMFVISSRKEAAQRSGIELCRRRSIDGDWQAALRWALEGAALHNPFADIARDTRLGAALLNKMLPGTIWQAKDAAIELLHSVFYRNKGAYLVGRITGGGDQVPLVLPVRHQEHTEQNTEDVPQLHLDTVLITPDDVAIIFSFSRAYFQVDVAVPNECVSYLQRLMPHKPAGELYAAIGFFKHGKTEFFRALNQQVAKREDVFIIAPGVRGMVMAVFVLPSARTVFKIIKDEFDPAKDVTPDIVREKYHLVKRHDRVGRMADTQEFSNFTVHNDHFAPECLAHLLEVAPSTVSLKGEKVVIKHCYTERMMTPLNIYLEQCDDEAQLAVLRDYGDAIKQMAAANIFPGDMLLKNFGVTRQGRVIFYDYDEVCYLTECHFRAIPASSGDDYLSGGNESFSIGPNDIFPEEFGPFMFANPERLRVFKQLHPELFEVRYWQGLQQAIVDGRIIDVYPYGNEQRFVDAEQ</sequence>
<keyword evidence="7 11" id="KW-0418">Kinase</keyword>
<evidence type="ECO:0000259" key="13">
    <source>
        <dbReference type="Pfam" id="PF20423"/>
    </source>
</evidence>
<evidence type="ECO:0000256" key="4">
    <source>
        <dbReference type="ARBA" id="ARBA00022532"/>
    </source>
</evidence>
<dbReference type="GO" id="GO:0016787">
    <property type="term" value="F:hydrolase activity"/>
    <property type="evidence" value="ECO:0007669"/>
    <property type="project" value="UniProtKB-KW"/>
</dbReference>
<evidence type="ECO:0000256" key="8">
    <source>
        <dbReference type="ARBA" id="ARBA00022801"/>
    </source>
</evidence>
<evidence type="ECO:0000256" key="9">
    <source>
        <dbReference type="ARBA" id="ARBA00022840"/>
    </source>
</evidence>
<dbReference type="EC" id="3.1.3.-" evidence="11"/>
<organism evidence="14 15">
    <name type="scientific">Halomonas citrativorans</name>
    <dbReference type="NCBI Taxonomy" id="2742612"/>
    <lineage>
        <taxon>Bacteria</taxon>
        <taxon>Pseudomonadati</taxon>
        <taxon>Pseudomonadota</taxon>
        <taxon>Gammaproteobacteria</taxon>
        <taxon>Oceanospirillales</taxon>
        <taxon>Halomonadaceae</taxon>
        <taxon>Halomonas</taxon>
    </lineage>
</organism>
<evidence type="ECO:0000256" key="10">
    <source>
        <dbReference type="ARBA" id="ARBA00022912"/>
    </source>
</evidence>
<feature type="binding site" evidence="11">
    <location>
        <begin position="325"/>
        <end position="331"/>
    </location>
    <ligand>
        <name>ATP</name>
        <dbReference type="ChEBI" id="CHEBI:30616"/>
    </ligand>
</feature>
<feature type="active site" evidence="11">
    <location>
        <position position="381"/>
    </location>
</feature>
<evidence type="ECO:0000256" key="2">
    <source>
        <dbReference type="ARBA" id="ARBA00022490"/>
    </source>
</evidence>
<keyword evidence="9 11" id="KW-0067">ATP-binding</keyword>
<evidence type="ECO:0000313" key="14">
    <source>
        <dbReference type="EMBL" id="MBE0403224.1"/>
    </source>
</evidence>
<keyword evidence="6 11" id="KW-0547">Nucleotide-binding</keyword>
<reference evidence="14 15" key="1">
    <citation type="submission" date="2020-07" db="EMBL/GenBank/DDBJ databases">
        <title>Halophilic bacteria isolated from french cheeses.</title>
        <authorList>
            <person name="Kothe C.I."/>
            <person name="Farah-Kraiem B."/>
            <person name="Renault P."/>
            <person name="Dridi B."/>
        </authorList>
    </citation>
    <scope>NUCLEOTIDE SEQUENCE [LARGE SCALE GENOMIC DNA]</scope>
    <source>
        <strain evidence="14 15">FME16</strain>
    </source>
</reference>
<dbReference type="Proteomes" id="UP000754821">
    <property type="component" value="Unassembled WGS sequence"/>
</dbReference>
<evidence type="ECO:0000256" key="11">
    <source>
        <dbReference type="HAMAP-Rule" id="MF_00747"/>
    </source>
</evidence>
<keyword evidence="5 11" id="KW-0808">Transferase</keyword>
<evidence type="ECO:0000256" key="1">
    <source>
        <dbReference type="ARBA" id="ARBA00022435"/>
    </source>
</evidence>
<comment type="similarity">
    <text evidence="11">Belongs to the AceK family.</text>
</comment>
<feature type="domain" description="Isocitrate dehydrogenase kinase/phosphatase (AceK) kinase" evidence="12">
    <location>
        <begin position="320"/>
        <end position="574"/>
    </location>
</feature>
<evidence type="ECO:0000256" key="3">
    <source>
        <dbReference type="ARBA" id="ARBA00022527"/>
    </source>
</evidence>
<dbReference type="Pfam" id="PF06315">
    <property type="entry name" value="AceK_kinase"/>
    <property type="match status" value="1"/>
</dbReference>
<dbReference type="RefSeq" id="WP_192527156.1">
    <property type="nucleotide sequence ID" value="NZ_RRZC01000005.1"/>
</dbReference>